<feature type="transmembrane region" description="Helical" evidence="1">
    <location>
        <begin position="67"/>
        <end position="87"/>
    </location>
</feature>
<accession>A0AAE4UAF7</accession>
<evidence type="ECO:0000313" key="3">
    <source>
        <dbReference type="Proteomes" id="UP001185922"/>
    </source>
</evidence>
<sequence length="173" mass="16821">MSRTVRTPDVFTRVAAAGVVPAVAIAAHGAAGGQMPSSGGLVLTAAIGVVAAMLLQPATRGRRLVPATASAVGILTAAQVASHWSLAADAAHAGHDAPALPMLLTHLVAIPLSAVLIVVGAQLLAVIGSVIASLTPPAALLAPGACPVFWTQPGVLADPPVGGTGVRGPPPGF</sequence>
<dbReference type="RefSeq" id="WP_096273275.1">
    <property type="nucleotide sequence ID" value="NZ_JASIRD010000016.1"/>
</dbReference>
<feature type="transmembrane region" description="Helical" evidence="1">
    <location>
        <begin position="12"/>
        <end position="31"/>
    </location>
</feature>
<dbReference type="AlphaFoldDB" id="A0AAE4UAF7"/>
<evidence type="ECO:0000256" key="1">
    <source>
        <dbReference type="SAM" id="Phobius"/>
    </source>
</evidence>
<name>A0AAE4UAF7_9ACTN</name>
<reference evidence="2" key="1">
    <citation type="submission" date="2023-10" db="EMBL/GenBank/DDBJ databases">
        <title>Development of a sustainable strategy for remediation of hydrocarbon-contaminated territories based on the waste exchange concept.</title>
        <authorList>
            <person name="Krivoruchko A."/>
        </authorList>
    </citation>
    <scope>NUCLEOTIDE SEQUENCE</scope>
    <source>
        <strain evidence="2">IEGM 1279</strain>
    </source>
</reference>
<dbReference type="EMBL" id="JAWLKH010000018">
    <property type="protein sequence ID" value="MDV6313428.1"/>
    <property type="molecule type" value="Genomic_DNA"/>
</dbReference>
<keyword evidence="1" id="KW-0472">Membrane</keyword>
<gene>
    <name evidence="2" type="ORF">R3Q15_16255</name>
</gene>
<comment type="caution">
    <text evidence="2">The sequence shown here is derived from an EMBL/GenBank/DDBJ whole genome shotgun (WGS) entry which is preliminary data.</text>
</comment>
<feature type="transmembrane region" description="Helical" evidence="1">
    <location>
        <begin position="107"/>
        <end position="132"/>
    </location>
</feature>
<keyword evidence="1" id="KW-0812">Transmembrane</keyword>
<organism evidence="2 3">
    <name type="scientific">Gordonia amicalis</name>
    <dbReference type="NCBI Taxonomy" id="89053"/>
    <lineage>
        <taxon>Bacteria</taxon>
        <taxon>Bacillati</taxon>
        <taxon>Actinomycetota</taxon>
        <taxon>Actinomycetes</taxon>
        <taxon>Mycobacteriales</taxon>
        <taxon>Gordoniaceae</taxon>
        <taxon>Gordonia</taxon>
    </lineage>
</organism>
<evidence type="ECO:0000313" key="2">
    <source>
        <dbReference type="EMBL" id="MDV6313428.1"/>
    </source>
</evidence>
<protein>
    <submittedName>
        <fullName evidence="2">YtxH domain-containing protein</fullName>
    </submittedName>
</protein>
<proteinExistence type="predicted"/>
<feature type="transmembrane region" description="Helical" evidence="1">
    <location>
        <begin position="37"/>
        <end position="55"/>
    </location>
</feature>
<dbReference type="Proteomes" id="UP001185922">
    <property type="component" value="Unassembled WGS sequence"/>
</dbReference>
<keyword evidence="1" id="KW-1133">Transmembrane helix</keyword>